<dbReference type="Proteomes" id="UP001652397">
    <property type="component" value="Unassembled WGS sequence"/>
</dbReference>
<dbReference type="EMBL" id="JAOQJE010000006">
    <property type="protein sequence ID" value="MCU6788991.1"/>
    <property type="molecule type" value="Genomic_DNA"/>
</dbReference>
<dbReference type="RefSeq" id="WP_147574079.1">
    <property type="nucleotide sequence ID" value="NZ_JAOQJE010000006.1"/>
</dbReference>
<protein>
    <submittedName>
        <fullName evidence="1">Uncharacterized protein</fullName>
    </submittedName>
</protein>
<organism evidence="1 2">
    <name type="scientific">Agathobaculum ammoniilyticum</name>
    <dbReference type="NCBI Taxonomy" id="2981778"/>
    <lineage>
        <taxon>Bacteria</taxon>
        <taxon>Bacillati</taxon>
        <taxon>Bacillota</taxon>
        <taxon>Clostridia</taxon>
        <taxon>Eubacteriales</taxon>
        <taxon>Butyricicoccaceae</taxon>
        <taxon>Agathobaculum</taxon>
    </lineage>
</organism>
<sequence length="85" mass="9889">MAKFYFTYGTDGQPFFGGWTEVDAPDRRSACSAFRAYHPDKTEGLLNCSSVYDEEHFKLTEMYRESNFGFRCHEIITLRREAATN</sequence>
<name>A0ABT2U438_9FIRM</name>
<evidence type="ECO:0000313" key="1">
    <source>
        <dbReference type="EMBL" id="MCU6788991.1"/>
    </source>
</evidence>
<evidence type="ECO:0000313" key="2">
    <source>
        <dbReference type="Proteomes" id="UP001652397"/>
    </source>
</evidence>
<proteinExistence type="predicted"/>
<keyword evidence="2" id="KW-1185">Reference proteome</keyword>
<accession>A0ABT2U438</accession>
<reference evidence="1 2" key="1">
    <citation type="journal article" date="2021" name="ISME Commun">
        <title>Automated analysis of genomic sequences facilitates high-throughput and comprehensive description of bacteria.</title>
        <authorList>
            <person name="Hitch T.C.A."/>
        </authorList>
    </citation>
    <scope>NUCLEOTIDE SEQUENCE [LARGE SCALE GENOMIC DNA]</scope>
    <source>
        <strain evidence="1 2">Sanger_34</strain>
    </source>
</reference>
<comment type="caution">
    <text evidence="1">The sequence shown here is derived from an EMBL/GenBank/DDBJ whole genome shotgun (WGS) entry which is preliminary data.</text>
</comment>
<gene>
    <name evidence="1" type="ORF">OCV66_07775</name>
</gene>